<feature type="compositionally biased region" description="Basic and acidic residues" evidence="1">
    <location>
        <begin position="12"/>
        <end position="30"/>
    </location>
</feature>
<feature type="compositionally biased region" description="Basic and acidic residues" evidence="1">
    <location>
        <begin position="37"/>
        <end position="49"/>
    </location>
</feature>
<organism evidence="2 3">
    <name type="scientific">Roseibium hamelinense</name>
    <dbReference type="NCBI Taxonomy" id="150831"/>
    <lineage>
        <taxon>Bacteria</taxon>
        <taxon>Pseudomonadati</taxon>
        <taxon>Pseudomonadota</taxon>
        <taxon>Alphaproteobacteria</taxon>
        <taxon>Hyphomicrobiales</taxon>
        <taxon>Stappiaceae</taxon>
        <taxon>Roseibium</taxon>
    </lineage>
</organism>
<evidence type="ECO:0000256" key="1">
    <source>
        <dbReference type="SAM" id="MobiDB-lite"/>
    </source>
</evidence>
<feature type="region of interest" description="Disordered" evidence="1">
    <location>
        <begin position="110"/>
        <end position="134"/>
    </location>
</feature>
<feature type="compositionally biased region" description="Polar residues" evidence="1">
    <location>
        <begin position="75"/>
        <end position="89"/>
    </location>
</feature>
<comment type="caution">
    <text evidence="2">The sequence shown here is derived from an EMBL/GenBank/DDBJ whole genome shotgun (WGS) entry which is preliminary data.</text>
</comment>
<sequence length="364" mass="41297">MASWLRQKFKQHKTEQMLDRGRQHRKEIAEKYGFTDTKPKQKISAEHKMSQVKHRFQRSTPQAGPSTSEFKKTDYSTPHATPSRVSLKQIDTQELDKMAAEIDSLLGLDTHENRNAGPNNRPTQKPKQDIQRGDILFRPNEPVDRDALREKLNRIDPKFDNVELRFKKGEGLVLKKSGRTLGFGRDERVQKERTGAANFLTMIKLPEASSLRHELVLKQTGIAQSRGFEHAMRLNAYRNNNWTADFSTKDLERLEQEVAGFEAAAQAGFQDEGLTVGSLRKHVSNIDEFQAKTNNWGNVDDWKLSPVKQAEIEEDFEEVTDYGRAYPPKTAQGRNPFIQDTGSSSNTNTGTGFHTGPGTGAWDD</sequence>
<dbReference type="AlphaFoldDB" id="A0A562T797"/>
<feature type="region of interest" description="Disordered" evidence="1">
    <location>
        <begin position="1"/>
        <end position="89"/>
    </location>
</feature>
<evidence type="ECO:0000313" key="3">
    <source>
        <dbReference type="Proteomes" id="UP000320593"/>
    </source>
</evidence>
<feature type="compositionally biased region" description="Polar residues" evidence="1">
    <location>
        <begin position="58"/>
        <end position="68"/>
    </location>
</feature>
<protein>
    <submittedName>
        <fullName evidence="2">Uncharacterized protein</fullName>
    </submittedName>
</protein>
<dbReference type="RefSeq" id="WP_145342083.1">
    <property type="nucleotide sequence ID" value="NZ_SMLY01000075.1"/>
</dbReference>
<proteinExistence type="predicted"/>
<feature type="compositionally biased region" description="Low complexity" evidence="1">
    <location>
        <begin position="341"/>
        <end position="352"/>
    </location>
</feature>
<gene>
    <name evidence="2" type="ORF">JM93_01654</name>
</gene>
<keyword evidence="3" id="KW-1185">Reference proteome</keyword>
<name>A0A562T797_9HYPH</name>
<dbReference type="Proteomes" id="UP000320593">
    <property type="component" value="Unassembled WGS sequence"/>
</dbReference>
<evidence type="ECO:0000313" key="2">
    <source>
        <dbReference type="EMBL" id="TWI89451.1"/>
    </source>
</evidence>
<reference evidence="2 3" key="1">
    <citation type="submission" date="2019-07" db="EMBL/GenBank/DDBJ databases">
        <title>Genomic Encyclopedia of Archaeal and Bacterial Type Strains, Phase II (KMG-II): from individual species to whole genera.</title>
        <authorList>
            <person name="Goeker M."/>
        </authorList>
    </citation>
    <scope>NUCLEOTIDE SEQUENCE [LARGE SCALE GENOMIC DNA]</scope>
    <source>
        <strain evidence="2 3">ATCC BAA-252</strain>
    </source>
</reference>
<accession>A0A562T797</accession>
<dbReference type="EMBL" id="VLLF01000003">
    <property type="protein sequence ID" value="TWI89451.1"/>
    <property type="molecule type" value="Genomic_DNA"/>
</dbReference>
<feature type="compositionally biased region" description="Gly residues" evidence="1">
    <location>
        <begin position="353"/>
        <end position="364"/>
    </location>
</feature>
<feature type="compositionally biased region" description="Polar residues" evidence="1">
    <location>
        <begin position="116"/>
        <end position="125"/>
    </location>
</feature>
<feature type="region of interest" description="Disordered" evidence="1">
    <location>
        <begin position="324"/>
        <end position="364"/>
    </location>
</feature>